<comment type="cofactor">
    <cofactor evidence="1">
        <name>Mn(2+)</name>
        <dbReference type="ChEBI" id="CHEBI:29035"/>
    </cofactor>
</comment>
<accession>A0A444XX49</accession>
<evidence type="ECO:0000256" key="7">
    <source>
        <dbReference type="ARBA" id="ARBA00022912"/>
    </source>
</evidence>
<keyword evidence="5" id="KW-0378">Hydrolase</keyword>
<evidence type="ECO:0000256" key="5">
    <source>
        <dbReference type="ARBA" id="ARBA00022801"/>
    </source>
</evidence>
<keyword evidence="11" id="KW-1185">Reference proteome</keyword>
<name>A0A444XX49_ARAHY</name>
<dbReference type="Proteomes" id="UP000289738">
    <property type="component" value="Chromosome B08"/>
</dbReference>
<evidence type="ECO:0000313" key="11">
    <source>
        <dbReference type="Proteomes" id="UP000289738"/>
    </source>
</evidence>
<evidence type="ECO:0000256" key="3">
    <source>
        <dbReference type="ARBA" id="ARBA00013081"/>
    </source>
</evidence>
<dbReference type="CDD" id="cd00143">
    <property type="entry name" value="PP2Cc"/>
    <property type="match status" value="1"/>
</dbReference>
<sequence>MEEFYDIKTLCLFGIFDGHGSSHAAEYLKEHLFDNLMKHPNFLYFETYQGTDSQFLNSEKDTFRDDGSTASTAVLVDNYLYVTNVGDSGTIILKAGKAIALSGVDEQKRN</sequence>
<reference evidence="10 11" key="1">
    <citation type="submission" date="2019-01" db="EMBL/GenBank/DDBJ databases">
        <title>Sequencing of cultivated peanut Arachis hypogaea provides insights into genome evolution and oil improvement.</title>
        <authorList>
            <person name="Chen X."/>
        </authorList>
    </citation>
    <scope>NUCLEOTIDE SEQUENCE [LARGE SCALE GENOMIC DNA]</scope>
    <source>
        <strain evidence="11">cv. Fuhuasheng</strain>
        <tissue evidence="10">Leaves</tissue>
    </source>
</reference>
<dbReference type="EMBL" id="SDMP01000018">
    <property type="protein sequence ID" value="RYQ94332.1"/>
    <property type="molecule type" value="Genomic_DNA"/>
</dbReference>
<dbReference type="AlphaFoldDB" id="A0A444XX49"/>
<dbReference type="GO" id="GO:0004722">
    <property type="term" value="F:protein serine/threonine phosphatase activity"/>
    <property type="evidence" value="ECO:0007669"/>
    <property type="project" value="UniProtKB-EC"/>
</dbReference>
<keyword evidence="7" id="KW-0904">Protein phosphatase</keyword>
<protein>
    <recommendedName>
        <fullName evidence="3">protein-serine/threonine phosphatase</fullName>
        <ecNumber evidence="3">3.1.3.16</ecNumber>
    </recommendedName>
</protein>
<evidence type="ECO:0000256" key="1">
    <source>
        <dbReference type="ARBA" id="ARBA00001936"/>
    </source>
</evidence>
<comment type="caution">
    <text evidence="10">The sequence shown here is derived from an EMBL/GenBank/DDBJ whole genome shotgun (WGS) entry which is preliminary data.</text>
</comment>
<feature type="domain" description="PPM-type phosphatase" evidence="9">
    <location>
        <begin position="1"/>
        <end position="110"/>
    </location>
</feature>
<dbReference type="PROSITE" id="PS51746">
    <property type="entry name" value="PPM_2"/>
    <property type="match status" value="1"/>
</dbReference>
<dbReference type="InterPro" id="IPR036457">
    <property type="entry name" value="PPM-type-like_dom_sf"/>
</dbReference>
<evidence type="ECO:0000256" key="6">
    <source>
        <dbReference type="ARBA" id="ARBA00022842"/>
    </source>
</evidence>
<keyword evidence="6" id="KW-0460">Magnesium</keyword>
<evidence type="ECO:0000313" key="10">
    <source>
        <dbReference type="EMBL" id="RYQ94332.1"/>
    </source>
</evidence>
<dbReference type="Pfam" id="PF00481">
    <property type="entry name" value="PP2C"/>
    <property type="match status" value="1"/>
</dbReference>
<dbReference type="Gene3D" id="3.60.40.10">
    <property type="entry name" value="PPM-type phosphatase domain"/>
    <property type="match status" value="1"/>
</dbReference>
<evidence type="ECO:0000256" key="8">
    <source>
        <dbReference type="ARBA" id="ARBA00023211"/>
    </source>
</evidence>
<comment type="cofactor">
    <cofactor evidence="2">
        <name>Mg(2+)</name>
        <dbReference type="ChEBI" id="CHEBI:18420"/>
    </cofactor>
</comment>
<proteinExistence type="predicted"/>
<dbReference type="PROSITE" id="PS01032">
    <property type="entry name" value="PPM_1"/>
    <property type="match status" value="1"/>
</dbReference>
<gene>
    <name evidence="10" type="ORF">Ahy_B08g089218</name>
</gene>
<dbReference type="EC" id="3.1.3.16" evidence="3"/>
<dbReference type="InterPro" id="IPR015655">
    <property type="entry name" value="PP2C"/>
</dbReference>
<organism evidence="10 11">
    <name type="scientific">Arachis hypogaea</name>
    <name type="common">Peanut</name>
    <dbReference type="NCBI Taxonomy" id="3818"/>
    <lineage>
        <taxon>Eukaryota</taxon>
        <taxon>Viridiplantae</taxon>
        <taxon>Streptophyta</taxon>
        <taxon>Embryophyta</taxon>
        <taxon>Tracheophyta</taxon>
        <taxon>Spermatophyta</taxon>
        <taxon>Magnoliopsida</taxon>
        <taxon>eudicotyledons</taxon>
        <taxon>Gunneridae</taxon>
        <taxon>Pentapetalae</taxon>
        <taxon>rosids</taxon>
        <taxon>fabids</taxon>
        <taxon>Fabales</taxon>
        <taxon>Fabaceae</taxon>
        <taxon>Papilionoideae</taxon>
        <taxon>50 kb inversion clade</taxon>
        <taxon>dalbergioids sensu lato</taxon>
        <taxon>Dalbergieae</taxon>
        <taxon>Pterocarpus clade</taxon>
        <taxon>Arachis</taxon>
    </lineage>
</organism>
<dbReference type="GO" id="GO:0046872">
    <property type="term" value="F:metal ion binding"/>
    <property type="evidence" value="ECO:0007669"/>
    <property type="project" value="UniProtKB-KW"/>
</dbReference>
<evidence type="ECO:0000256" key="2">
    <source>
        <dbReference type="ARBA" id="ARBA00001946"/>
    </source>
</evidence>
<dbReference type="InterPro" id="IPR001932">
    <property type="entry name" value="PPM-type_phosphatase-like_dom"/>
</dbReference>
<dbReference type="SUPFAM" id="SSF81606">
    <property type="entry name" value="PP2C-like"/>
    <property type="match status" value="1"/>
</dbReference>
<dbReference type="STRING" id="3818.A0A444XX49"/>
<keyword evidence="4" id="KW-0479">Metal-binding</keyword>
<keyword evidence="8" id="KW-0464">Manganese</keyword>
<dbReference type="PANTHER" id="PTHR47992">
    <property type="entry name" value="PROTEIN PHOSPHATASE"/>
    <property type="match status" value="1"/>
</dbReference>
<dbReference type="InterPro" id="IPR000222">
    <property type="entry name" value="PP2C_BS"/>
</dbReference>
<evidence type="ECO:0000259" key="9">
    <source>
        <dbReference type="PROSITE" id="PS51746"/>
    </source>
</evidence>
<evidence type="ECO:0000256" key="4">
    <source>
        <dbReference type="ARBA" id="ARBA00022723"/>
    </source>
</evidence>